<keyword evidence="1" id="KW-0472">Membrane</keyword>
<dbReference type="InterPro" id="IPR019426">
    <property type="entry name" value="7TM_GPCR_serpentine_rcpt_Srv"/>
</dbReference>
<dbReference type="PANTHER" id="PTHR31748:SF1">
    <property type="entry name" value="SERPENTINE RECEPTOR, CLASS V"/>
    <property type="match status" value="1"/>
</dbReference>
<sequence>MWYEILYGGVFGITSFSVLFNVPLYIIVLCAVVRHGNRAPFNSPFFKIFFALGVVDLMCYSLYLFIKKPIFFGLIPEWAKPFNTPNEYVKLIYPWFYIFGFYQYQLIFLLNLNRFTCLVTPRFYLNYCQHKTTKTCIALLAVLSFIIGFPGFQMQAQISEYTIEIDGINRTMHYGPIMKGDVAPYLSIVWRLHVYTLLFLGLIMYAVMFFVTRRALIKGNGQNRSKNRPEMKLFYMALALFSVNFGFAIYFWLSTKTTSHLNEWILLIMSDIYDLPNGIILWFTCRDIRRVVWKPQNFKFNENLKTITVTPIQRTTSTLSTGYI</sequence>
<feature type="transmembrane region" description="Helical" evidence="1">
    <location>
        <begin position="45"/>
        <end position="66"/>
    </location>
</feature>
<reference evidence="2" key="1">
    <citation type="submission" date="2020-09" db="EMBL/GenBank/DDBJ databases">
        <authorList>
            <person name="Kikuchi T."/>
        </authorList>
    </citation>
    <scope>NUCLEOTIDE SEQUENCE</scope>
    <source>
        <strain evidence="2">SH1</strain>
    </source>
</reference>
<dbReference type="Proteomes" id="UP000783686">
    <property type="component" value="Unassembled WGS sequence"/>
</dbReference>
<dbReference type="EMBL" id="CAJFDH010000004">
    <property type="protein sequence ID" value="CAD5220999.1"/>
    <property type="molecule type" value="Genomic_DNA"/>
</dbReference>
<dbReference type="AlphaFoldDB" id="A0A811L0B3"/>
<protein>
    <recommendedName>
        <fullName evidence="4">Serpentine receptor class gamma</fullName>
    </recommendedName>
</protein>
<keyword evidence="3" id="KW-1185">Reference proteome</keyword>
<dbReference type="Gene3D" id="1.20.1070.10">
    <property type="entry name" value="Rhodopsin 7-helix transmembrane proteins"/>
    <property type="match status" value="1"/>
</dbReference>
<dbReference type="Pfam" id="PF10323">
    <property type="entry name" value="7TM_GPCR_Srv"/>
    <property type="match status" value="1"/>
</dbReference>
<feature type="transmembrane region" description="Helical" evidence="1">
    <location>
        <begin position="192"/>
        <end position="212"/>
    </location>
</feature>
<feature type="transmembrane region" description="Helical" evidence="1">
    <location>
        <begin position="233"/>
        <end position="252"/>
    </location>
</feature>
<comment type="caution">
    <text evidence="2">The sequence shown here is derived from an EMBL/GenBank/DDBJ whole genome shotgun (WGS) entry which is preliminary data.</text>
</comment>
<dbReference type="SUPFAM" id="SSF81321">
    <property type="entry name" value="Family A G protein-coupled receptor-like"/>
    <property type="match status" value="1"/>
</dbReference>
<dbReference type="Proteomes" id="UP000614601">
    <property type="component" value="Unassembled WGS sequence"/>
</dbReference>
<evidence type="ECO:0000256" key="1">
    <source>
        <dbReference type="SAM" id="Phobius"/>
    </source>
</evidence>
<proteinExistence type="predicted"/>
<dbReference type="OrthoDB" id="5807466at2759"/>
<feature type="transmembrane region" description="Helical" evidence="1">
    <location>
        <begin position="6"/>
        <end position="33"/>
    </location>
</feature>
<organism evidence="2 3">
    <name type="scientific">Bursaphelenchus okinawaensis</name>
    <dbReference type="NCBI Taxonomy" id="465554"/>
    <lineage>
        <taxon>Eukaryota</taxon>
        <taxon>Metazoa</taxon>
        <taxon>Ecdysozoa</taxon>
        <taxon>Nematoda</taxon>
        <taxon>Chromadorea</taxon>
        <taxon>Rhabditida</taxon>
        <taxon>Tylenchina</taxon>
        <taxon>Tylenchomorpha</taxon>
        <taxon>Aphelenchoidea</taxon>
        <taxon>Aphelenchoididae</taxon>
        <taxon>Bursaphelenchus</taxon>
    </lineage>
</organism>
<feature type="transmembrane region" description="Helical" evidence="1">
    <location>
        <begin position="264"/>
        <end position="285"/>
    </location>
</feature>
<name>A0A811L0B3_9BILA</name>
<evidence type="ECO:0008006" key="4">
    <source>
        <dbReference type="Google" id="ProtNLM"/>
    </source>
</evidence>
<gene>
    <name evidence="2" type="ORF">BOKJ2_LOCUS9225</name>
</gene>
<accession>A0A811L0B3</accession>
<feature type="transmembrane region" description="Helical" evidence="1">
    <location>
        <begin position="92"/>
        <end position="112"/>
    </location>
</feature>
<keyword evidence="1" id="KW-0812">Transmembrane</keyword>
<dbReference type="PANTHER" id="PTHR31748">
    <property type="entry name" value="SERPENTINE RECEPTOR, CLASS V"/>
    <property type="match status" value="1"/>
</dbReference>
<evidence type="ECO:0000313" key="3">
    <source>
        <dbReference type="Proteomes" id="UP000614601"/>
    </source>
</evidence>
<evidence type="ECO:0000313" key="2">
    <source>
        <dbReference type="EMBL" id="CAD5220999.1"/>
    </source>
</evidence>
<dbReference type="EMBL" id="CAJFCW020000004">
    <property type="protein sequence ID" value="CAG9114426.1"/>
    <property type="molecule type" value="Genomic_DNA"/>
</dbReference>
<feature type="transmembrane region" description="Helical" evidence="1">
    <location>
        <begin position="133"/>
        <end position="152"/>
    </location>
</feature>
<keyword evidence="1" id="KW-1133">Transmembrane helix</keyword>